<dbReference type="SUPFAM" id="SSF57701">
    <property type="entry name" value="Zn2/Cys6 DNA-binding domain"/>
    <property type="match status" value="1"/>
</dbReference>
<accession>A0ABR1WJA3</accession>
<feature type="domain" description="Zn(2)-C6 fungal-type" evidence="2">
    <location>
        <begin position="15"/>
        <end position="47"/>
    </location>
</feature>
<evidence type="ECO:0000313" key="4">
    <source>
        <dbReference type="Proteomes" id="UP001446871"/>
    </source>
</evidence>
<proteinExistence type="predicted"/>
<keyword evidence="1" id="KW-0539">Nucleus</keyword>
<protein>
    <recommendedName>
        <fullName evidence="2">Zn(2)-C6 fungal-type domain-containing protein</fullName>
    </recommendedName>
</protein>
<dbReference type="Gene3D" id="4.10.240.10">
    <property type="entry name" value="Zn(2)-C6 fungal-type DNA-binding domain"/>
    <property type="match status" value="1"/>
</dbReference>
<dbReference type="InterPro" id="IPR001138">
    <property type="entry name" value="Zn2Cys6_DnaBD"/>
</dbReference>
<evidence type="ECO:0000256" key="1">
    <source>
        <dbReference type="ARBA" id="ARBA00023242"/>
    </source>
</evidence>
<comment type="caution">
    <text evidence="3">The sequence shown here is derived from an EMBL/GenBank/DDBJ whole genome shotgun (WGS) entry which is preliminary data.</text>
</comment>
<dbReference type="PROSITE" id="PS50048">
    <property type="entry name" value="ZN2_CY6_FUNGAL_2"/>
    <property type="match status" value="1"/>
</dbReference>
<dbReference type="InterPro" id="IPR036864">
    <property type="entry name" value="Zn2-C6_fun-type_DNA-bd_sf"/>
</dbReference>
<reference evidence="3 4" key="1">
    <citation type="submission" date="2023-01" db="EMBL/GenBank/DDBJ databases">
        <title>Analysis of 21 Apiospora genomes using comparative genomics revels a genus with tremendous synthesis potential of carbohydrate active enzymes and secondary metabolites.</title>
        <authorList>
            <person name="Sorensen T."/>
        </authorList>
    </citation>
    <scope>NUCLEOTIDE SEQUENCE [LARGE SCALE GENOMIC DNA]</scope>
    <source>
        <strain evidence="3 4">CBS 83171</strain>
    </source>
</reference>
<dbReference type="Proteomes" id="UP001446871">
    <property type="component" value="Unassembled WGS sequence"/>
</dbReference>
<organism evidence="3 4">
    <name type="scientific">Apiospora saccharicola</name>
    <dbReference type="NCBI Taxonomy" id="335842"/>
    <lineage>
        <taxon>Eukaryota</taxon>
        <taxon>Fungi</taxon>
        <taxon>Dikarya</taxon>
        <taxon>Ascomycota</taxon>
        <taxon>Pezizomycotina</taxon>
        <taxon>Sordariomycetes</taxon>
        <taxon>Xylariomycetidae</taxon>
        <taxon>Amphisphaeriales</taxon>
        <taxon>Apiosporaceae</taxon>
        <taxon>Apiospora</taxon>
    </lineage>
</organism>
<sequence>MDSSTSQQRKTGPRACLTCAKAKARCIPCSNPLKCERCERLNKQCIKQVPAPPRLRREPRNTSMAVTRESNVAYTEL</sequence>
<evidence type="ECO:0000313" key="3">
    <source>
        <dbReference type="EMBL" id="KAK8083589.1"/>
    </source>
</evidence>
<evidence type="ECO:0000259" key="2">
    <source>
        <dbReference type="PROSITE" id="PS50048"/>
    </source>
</evidence>
<name>A0ABR1WJA3_9PEZI</name>
<dbReference type="EMBL" id="JAQQWM010000001">
    <property type="protein sequence ID" value="KAK8083589.1"/>
    <property type="molecule type" value="Genomic_DNA"/>
</dbReference>
<dbReference type="PROSITE" id="PS00463">
    <property type="entry name" value="ZN2_CY6_FUNGAL_1"/>
    <property type="match status" value="1"/>
</dbReference>
<keyword evidence="4" id="KW-1185">Reference proteome</keyword>
<gene>
    <name evidence="3" type="ORF">PG996_002370</name>
</gene>